<evidence type="ECO:0000313" key="1">
    <source>
        <dbReference type="EMBL" id="GFZ18299.1"/>
    </source>
</evidence>
<comment type="caution">
    <text evidence="1">The sequence shown here is derived from an EMBL/GenBank/DDBJ whole genome shotgun (WGS) entry which is preliminary data.</text>
</comment>
<proteinExistence type="predicted"/>
<accession>A0A7J0H5G8</accession>
<sequence>MNHAEGPLAMKVFLAKDALLVSDAPLASDALPTSFLFLAIGVEELEHSVPHRFPYFESREHQAVVLDYYDFVHQPLF</sequence>
<dbReference type="EMBL" id="BJWL01000027">
    <property type="protein sequence ID" value="GFZ18299.1"/>
    <property type="molecule type" value="Genomic_DNA"/>
</dbReference>
<keyword evidence="2" id="KW-1185">Reference proteome</keyword>
<dbReference type="Proteomes" id="UP000585474">
    <property type="component" value="Unassembled WGS sequence"/>
</dbReference>
<organism evidence="1 2">
    <name type="scientific">Actinidia rufa</name>
    <dbReference type="NCBI Taxonomy" id="165716"/>
    <lineage>
        <taxon>Eukaryota</taxon>
        <taxon>Viridiplantae</taxon>
        <taxon>Streptophyta</taxon>
        <taxon>Embryophyta</taxon>
        <taxon>Tracheophyta</taxon>
        <taxon>Spermatophyta</taxon>
        <taxon>Magnoliopsida</taxon>
        <taxon>eudicotyledons</taxon>
        <taxon>Gunneridae</taxon>
        <taxon>Pentapetalae</taxon>
        <taxon>asterids</taxon>
        <taxon>Ericales</taxon>
        <taxon>Actinidiaceae</taxon>
        <taxon>Actinidia</taxon>
    </lineage>
</organism>
<name>A0A7J0H5G8_9ERIC</name>
<dbReference type="AlphaFoldDB" id="A0A7J0H5G8"/>
<gene>
    <name evidence="1" type="ORF">Acr_27g0000380</name>
</gene>
<evidence type="ECO:0000313" key="2">
    <source>
        <dbReference type="Proteomes" id="UP000585474"/>
    </source>
</evidence>
<protein>
    <submittedName>
        <fullName evidence="1">Uncharacterized protein</fullName>
    </submittedName>
</protein>
<reference evidence="1 2" key="1">
    <citation type="submission" date="2019-07" db="EMBL/GenBank/DDBJ databases">
        <title>De Novo Assembly of kiwifruit Actinidia rufa.</title>
        <authorList>
            <person name="Sugita-Konishi S."/>
            <person name="Sato K."/>
            <person name="Mori E."/>
            <person name="Abe Y."/>
            <person name="Kisaki G."/>
            <person name="Hamano K."/>
            <person name="Suezawa K."/>
            <person name="Otani M."/>
            <person name="Fukuda T."/>
            <person name="Manabe T."/>
            <person name="Gomi K."/>
            <person name="Tabuchi M."/>
            <person name="Akimitsu K."/>
            <person name="Kataoka I."/>
        </authorList>
    </citation>
    <scope>NUCLEOTIDE SEQUENCE [LARGE SCALE GENOMIC DNA]</scope>
    <source>
        <strain evidence="2">cv. Fuchu</strain>
    </source>
</reference>